<evidence type="ECO:0000256" key="1">
    <source>
        <dbReference type="ARBA" id="ARBA00004123"/>
    </source>
</evidence>
<evidence type="ECO:0000313" key="20">
    <source>
        <dbReference type="EMBL" id="CAB3225094.1"/>
    </source>
</evidence>
<dbReference type="SMART" id="SM00297">
    <property type="entry name" value="BROMO"/>
    <property type="match status" value="1"/>
</dbReference>
<dbReference type="EMBL" id="LR783273">
    <property type="protein sequence ID" value="CAB3225094.1"/>
    <property type="molecule type" value="mRNA"/>
</dbReference>
<dbReference type="PROSITE" id="PS50827">
    <property type="entry name" value="DDT"/>
    <property type="match status" value="1"/>
</dbReference>
<evidence type="ECO:0000259" key="17">
    <source>
        <dbReference type="PROSITE" id="PS50016"/>
    </source>
</evidence>
<dbReference type="GO" id="GO:0031445">
    <property type="term" value="P:regulation of heterochromatin formation"/>
    <property type="evidence" value="ECO:0007669"/>
    <property type="project" value="TreeGrafter"/>
</dbReference>
<evidence type="ECO:0000256" key="6">
    <source>
        <dbReference type="ARBA" id="ARBA00023015"/>
    </source>
</evidence>
<evidence type="ECO:0000256" key="2">
    <source>
        <dbReference type="ARBA" id="ARBA00022553"/>
    </source>
</evidence>
<keyword evidence="8 12" id="KW-0103">Bromodomain</keyword>
<protein>
    <recommendedName>
        <fullName evidence="11">Bromodomain adjacent to zinc finger domain protein 1A</fullName>
    </recommendedName>
</protein>
<evidence type="ECO:0000256" key="15">
    <source>
        <dbReference type="SAM" id="MobiDB-lite"/>
    </source>
</evidence>
<keyword evidence="2" id="KW-0597">Phosphoprotein</keyword>
<evidence type="ECO:0000259" key="18">
    <source>
        <dbReference type="PROSITE" id="PS50827"/>
    </source>
</evidence>
<feature type="region of interest" description="Disordered" evidence="15">
    <location>
        <begin position="836"/>
        <end position="888"/>
    </location>
</feature>
<dbReference type="InterPro" id="IPR019786">
    <property type="entry name" value="Zinc_finger_PHD-type_CS"/>
</dbReference>
<dbReference type="PANTHER" id="PTHR46510:SF1">
    <property type="entry name" value="BROMODOMAIN ADJACENT TO ZINC FINGER DOMAIN PROTEIN 1A"/>
    <property type="match status" value="1"/>
</dbReference>
<dbReference type="Pfam" id="PF00439">
    <property type="entry name" value="Bromodomain"/>
    <property type="match status" value="1"/>
</dbReference>
<dbReference type="GO" id="GO:0008270">
    <property type="term" value="F:zinc ion binding"/>
    <property type="evidence" value="ECO:0007669"/>
    <property type="project" value="UniProtKB-KW"/>
</dbReference>
<feature type="compositionally biased region" description="Basic and acidic residues" evidence="15">
    <location>
        <begin position="1105"/>
        <end position="1118"/>
    </location>
</feature>
<dbReference type="SUPFAM" id="SSF57903">
    <property type="entry name" value="FYVE/PHD zinc finger"/>
    <property type="match status" value="1"/>
</dbReference>
<accession>A0A6F9D871</accession>
<evidence type="ECO:0000256" key="12">
    <source>
        <dbReference type="PROSITE-ProRule" id="PRU00035"/>
    </source>
</evidence>
<name>A0A6F9D871_9ASCI</name>
<dbReference type="Gene3D" id="1.20.920.10">
    <property type="entry name" value="Bromodomain-like"/>
    <property type="match status" value="1"/>
</dbReference>
<evidence type="ECO:0000256" key="7">
    <source>
        <dbReference type="ARBA" id="ARBA00023054"/>
    </source>
</evidence>
<feature type="domain" description="DDT" evidence="18">
    <location>
        <begin position="392"/>
        <end position="457"/>
    </location>
</feature>
<dbReference type="InterPro" id="IPR013083">
    <property type="entry name" value="Znf_RING/FYVE/PHD"/>
</dbReference>
<dbReference type="Pfam" id="PF00628">
    <property type="entry name" value="PHD"/>
    <property type="match status" value="1"/>
</dbReference>
<keyword evidence="6" id="KW-0805">Transcription regulation</keyword>
<dbReference type="PRINTS" id="PR00503">
    <property type="entry name" value="BROMODOMAIN"/>
</dbReference>
<feature type="region of interest" description="Disordered" evidence="15">
    <location>
        <begin position="1216"/>
        <end position="1312"/>
    </location>
</feature>
<evidence type="ECO:0000256" key="8">
    <source>
        <dbReference type="ARBA" id="ARBA00023117"/>
    </source>
</evidence>
<dbReference type="SMART" id="SM00249">
    <property type="entry name" value="PHD"/>
    <property type="match status" value="1"/>
</dbReference>
<dbReference type="Pfam" id="PF10537">
    <property type="entry name" value="WAC_Acf1_DNA_bd"/>
    <property type="match status" value="1"/>
</dbReference>
<dbReference type="FunFam" id="3.30.40.10:FF:000300">
    <property type="entry name" value="Bromodomain adjacent to zinc finger domain protein 1A"/>
    <property type="match status" value="1"/>
</dbReference>
<dbReference type="PANTHER" id="PTHR46510">
    <property type="entry name" value="BROMODOMAIN ADJACENT TO ZINC FINGER DOMAIN PROTEIN 1A"/>
    <property type="match status" value="1"/>
</dbReference>
<keyword evidence="4 13" id="KW-0863">Zinc-finger</keyword>
<dbReference type="GO" id="GO:0006355">
    <property type="term" value="P:regulation of DNA-templated transcription"/>
    <property type="evidence" value="ECO:0007669"/>
    <property type="project" value="TreeGrafter"/>
</dbReference>
<dbReference type="InterPro" id="IPR028942">
    <property type="entry name" value="WHIM1_dom"/>
</dbReference>
<evidence type="ECO:0000256" key="14">
    <source>
        <dbReference type="PROSITE-ProRule" id="PRU00475"/>
    </source>
</evidence>
<dbReference type="SMART" id="SM00571">
    <property type="entry name" value="DDT"/>
    <property type="match status" value="1"/>
</dbReference>
<dbReference type="SUPFAM" id="SSF47370">
    <property type="entry name" value="Bromodomain"/>
    <property type="match status" value="1"/>
</dbReference>
<feature type="domain" description="Bromo" evidence="16">
    <location>
        <begin position="1330"/>
        <end position="1400"/>
    </location>
</feature>
<feature type="compositionally biased region" description="Basic and acidic residues" evidence="15">
    <location>
        <begin position="1286"/>
        <end position="1307"/>
    </location>
</feature>
<dbReference type="InterPro" id="IPR018359">
    <property type="entry name" value="Bromodomain_CS"/>
</dbReference>
<dbReference type="InterPro" id="IPR019787">
    <property type="entry name" value="Znf_PHD-finger"/>
</dbReference>
<dbReference type="InterPro" id="IPR047171">
    <property type="entry name" value="BAZ1A"/>
</dbReference>
<evidence type="ECO:0000256" key="13">
    <source>
        <dbReference type="PROSITE-ProRule" id="PRU00146"/>
    </source>
</evidence>
<dbReference type="InterPro" id="IPR036427">
    <property type="entry name" value="Bromodomain-like_sf"/>
</dbReference>
<dbReference type="GO" id="GO:0003677">
    <property type="term" value="F:DNA binding"/>
    <property type="evidence" value="ECO:0007669"/>
    <property type="project" value="TreeGrafter"/>
</dbReference>
<organism evidence="20">
    <name type="scientific">Phallusia mammillata</name>
    <dbReference type="NCBI Taxonomy" id="59560"/>
    <lineage>
        <taxon>Eukaryota</taxon>
        <taxon>Metazoa</taxon>
        <taxon>Chordata</taxon>
        <taxon>Tunicata</taxon>
        <taxon>Ascidiacea</taxon>
        <taxon>Phlebobranchia</taxon>
        <taxon>Ascidiidae</taxon>
        <taxon>Phallusia</taxon>
    </lineage>
</organism>
<sequence>MPLLHKKLFVPNKVPGDLNPDEEVFHCTLTNEIFRDYEEFYERTILCNSLVWSCSITDRPNLTFQEALDCEKAARKRLLNFPISLQKPILYLVGLSCRSRIEELNDDIYGFVKERYFVGEEVDAFLGEKSRKTTCHVTKVISSKPNQNGHMNGEEVFVVKDSSDEDEDDLPLSSYQKPKPFDAADIKYRVKTVTDGIEEVVPMSKVRRRKSMFTRQGNKLFLKANCEKPTGYVTEAYVVKEKLKHRLKLASLQWENIFVGPKPSFACHSPKSKSAKLSPSDGRSKSGSKEYARDKEKEEKRKEREEFKKKKAVEIEKLRETARLDKEKKRREKEEEIIKNRLERENIKHQKQEEKRRLTEYLKEWSRPRDDLECDDLKELPSPQEISCQVPPSLFGQVLSLIEFFHVFSDIFEVQDEFPKGVDLDLLTKAVMQHDHDGPLCDLFFFFLSNLFRAHSEEEESFERILTEPGDKELAAKLSEVVNEETIQAFSTIAATWPMSYQGFPLNKLELDSYTLSEVLRIYLLSSATRPRSEDRLWRYQHRGGYSSCDDTPLRLCFDRPELVEKLATTSIFDLEPEEKLSLLQCLAHHLLSFVTSRDYLDETWDKLVQARNTFREDKAAEKKREKESAADKWKWKSEQWTLEKQARNKEIEERIKRIERGLPPEPEPDETRILRKRKTGDEDEPRLLNALEKEERLRLFDEEEAQAKDAWNFRFHKHQQTIAKHQASYRTMPLGQDRFFRRYWVVSTAPGIFVEEFVDESLTDDLLTVRVPQKQSPFLSLSMASGRSTPGLSDSSAAGTPVGSGSTRSLGAHLFSPILINTDLNGVPSSAKVIPRTASPCPATSPSFAKQPPANLGSSPAVTLQQTSAQTPQDGAHGQSANGNQPTKVITQGKQHRWFVYSSVEDLNNLMSALNTRGYRESKLLESLLAQKNVIAESLTVTSDLVDVEKLVTNAQNNSPHVRIAVRSEETMQNLLADQILEMETRIWAGTLGFIQVEDREEWRESVKEGSKYDGKIHVGIPEANEDEVDDSILCDPLVKFPITKTTSEAEKSALSEDVDMETDDCIVRNLAIALYIVEKGVDRKYLKPPLGCAVDTSRTTRSRAPDKDEDESKGKESEALLKRWETSLLQSTSLSQIFLHLSTLDRCIMWSKSVLNAKCRICRRKGDAEKMLLCDSCDRGHHMYCLRPAIKIVPAGDWYCPDCKPKSARISPRKVVRTKSFSQDESSEEEEEDDEEDTEESAEEQDENDSISSIEEVPVKRNLTYKIPQKPQKKGQKPSSAKKSTSESRRERSTRRNDDTPEKSNNRRRATGVWKDLASCEEILSELIKHKDSWPFVEPVSKKAVPDYYDIIKKPMDLGTVHKKMKEVQYPTPTEFISDVDQIFLNCHEYNESRSVVAKAATSLQIFFDTKLGKASISHYRAPVHPTKKRRTT</sequence>
<dbReference type="InterPro" id="IPR001487">
    <property type="entry name" value="Bromodomain"/>
</dbReference>
<keyword evidence="5" id="KW-0862">Zinc</keyword>
<feature type="region of interest" description="Disordered" evidence="15">
    <location>
        <begin position="265"/>
        <end position="306"/>
    </location>
</feature>
<evidence type="ECO:0000259" key="16">
    <source>
        <dbReference type="PROSITE" id="PS50014"/>
    </source>
</evidence>
<evidence type="ECO:0000256" key="5">
    <source>
        <dbReference type="ARBA" id="ARBA00022833"/>
    </source>
</evidence>
<reference evidence="20" key="1">
    <citation type="submission" date="2020-04" db="EMBL/GenBank/DDBJ databases">
        <authorList>
            <person name="Neveu A P."/>
        </authorList>
    </citation>
    <scope>NUCLEOTIDE SEQUENCE</scope>
    <source>
        <tissue evidence="20">Whole embryo</tissue>
    </source>
</reference>
<dbReference type="InterPro" id="IPR011011">
    <property type="entry name" value="Znf_FYVE_PHD"/>
</dbReference>
<dbReference type="PROSITE" id="PS01359">
    <property type="entry name" value="ZF_PHD_1"/>
    <property type="match status" value="1"/>
</dbReference>
<evidence type="ECO:0000256" key="4">
    <source>
        <dbReference type="ARBA" id="ARBA00022771"/>
    </source>
</evidence>
<feature type="region of interest" description="Disordered" evidence="15">
    <location>
        <begin position="782"/>
        <end position="807"/>
    </location>
</feature>
<feature type="compositionally biased region" description="Polar residues" evidence="15">
    <location>
        <begin position="857"/>
        <end position="888"/>
    </location>
</feature>
<dbReference type="GO" id="GO:0045740">
    <property type="term" value="P:positive regulation of DNA replication"/>
    <property type="evidence" value="ECO:0007669"/>
    <property type="project" value="TreeGrafter"/>
</dbReference>
<dbReference type="InterPro" id="IPR028941">
    <property type="entry name" value="WHIM2_dom"/>
</dbReference>
<feature type="domain" description="PHD-type" evidence="17">
    <location>
        <begin position="1158"/>
        <end position="1208"/>
    </location>
</feature>
<dbReference type="GO" id="GO:0008623">
    <property type="term" value="C:CHRAC"/>
    <property type="evidence" value="ECO:0007669"/>
    <property type="project" value="TreeGrafter"/>
</dbReference>
<dbReference type="GO" id="GO:0000228">
    <property type="term" value="C:nuclear chromosome"/>
    <property type="evidence" value="ECO:0007669"/>
    <property type="project" value="TreeGrafter"/>
</dbReference>
<keyword evidence="9" id="KW-0804">Transcription</keyword>
<proteinExistence type="evidence at transcript level"/>
<comment type="subcellular location">
    <subcellularLocation>
        <location evidence="1 14">Nucleus</location>
    </subcellularLocation>
</comment>
<feature type="compositionally biased region" description="Acidic residues" evidence="15">
    <location>
        <begin position="1227"/>
        <end position="1251"/>
    </location>
</feature>
<dbReference type="CDD" id="cd15627">
    <property type="entry name" value="PHD_BAZ1A"/>
    <property type="match status" value="1"/>
</dbReference>
<feature type="compositionally biased region" description="Basic and acidic residues" evidence="15">
    <location>
        <begin position="282"/>
        <end position="306"/>
    </location>
</feature>
<dbReference type="InterPro" id="IPR001965">
    <property type="entry name" value="Znf_PHD"/>
</dbReference>
<keyword evidence="10 14" id="KW-0539">Nucleus</keyword>
<evidence type="ECO:0000256" key="10">
    <source>
        <dbReference type="ARBA" id="ARBA00023242"/>
    </source>
</evidence>
<evidence type="ECO:0000256" key="11">
    <source>
        <dbReference type="ARBA" id="ARBA00068253"/>
    </source>
</evidence>
<evidence type="ECO:0000256" key="3">
    <source>
        <dbReference type="ARBA" id="ARBA00022723"/>
    </source>
</evidence>
<dbReference type="PROSITE" id="PS50014">
    <property type="entry name" value="BROMODOMAIN_2"/>
    <property type="match status" value="1"/>
</dbReference>
<dbReference type="PROSITE" id="PS50016">
    <property type="entry name" value="ZF_PHD_2"/>
    <property type="match status" value="1"/>
</dbReference>
<feature type="domain" description="WAC" evidence="19">
    <location>
        <begin position="22"/>
        <end position="129"/>
    </location>
</feature>
<dbReference type="PROSITE" id="PS00633">
    <property type="entry name" value="BROMODOMAIN_1"/>
    <property type="match status" value="1"/>
</dbReference>
<evidence type="ECO:0000256" key="9">
    <source>
        <dbReference type="ARBA" id="ARBA00023163"/>
    </source>
</evidence>
<dbReference type="Pfam" id="PF15612">
    <property type="entry name" value="WHIM1"/>
    <property type="match status" value="1"/>
</dbReference>
<dbReference type="InterPro" id="IPR013136">
    <property type="entry name" value="WSTF_Acf1_Cbp146"/>
</dbReference>
<dbReference type="GO" id="GO:0006338">
    <property type="term" value="P:chromatin remodeling"/>
    <property type="evidence" value="ECO:0007669"/>
    <property type="project" value="InterPro"/>
</dbReference>
<dbReference type="Pfam" id="PF15613">
    <property type="entry name" value="WSD"/>
    <property type="match status" value="1"/>
</dbReference>
<dbReference type="PROSITE" id="PS51136">
    <property type="entry name" value="WAC"/>
    <property type="match status" value="1"/>
</dbReference>
<keyword evidence="7" id="KW-0175">Coiled coil</keyword>
<dbReference type="InterPro" id="IPR018501">
    <property type="entry name" value="DDT_dom"/>
</dbReference>
<feature type="region of interest" description="Disordered" evidence="15">
    <location>
        <begin position="662"/>
        <end position="682"/>
    </location>
</feature>
<evidence type="ECO:0000259" key="19">
    <source>
        <dbReference type="PROSITE" id="PS51136"/>
    </source>
</evidence>
<dbReference type="Gene3D" id="3.30.40.10">
    <property type="entry name" value="Zinc/RING finger domain, C3HC4 (zinc finger)"/>
    <property type="match status" value="1"/>
</dbReference>
<feature type="region of interest" description="Disordered" evidence="15">
    <location>
        <begin position="1098"/>
        <end position="1118"/>
    </location>
</feature>
<keyword evidence="3" id="KW-0479">Metal-binding</keyword>
<gene>
    <name evidence="20" type="primary">Baz1a</name>
</gene>